<dbReference type="VEuPathDB" id="CryptoDB:Cvel_6678"/>
<reference evidence="4" key="1">
    <citation type="submission" date="2014-11" db="EMBL/GenBank/DDBJ databases">
        <authorList>
            <person name="Otto D Thomas"/>
            <person name="Naeem Raeece"/>
        </authorList>
    </citation>
    <scope>NUCLEOTIDE SEQUENCE</scope>
</reference>
<dbReference type="InterPro" id="IPR000408">
    <property type="entry name" value="Reg_chr_condens"/>
</dbReference>
<dbReference type="InterPro" id="IPR009091">
    <property type="entry name" value="RCC1/BLIP-II"/>
</dbReference>
<dbReference type="PANTHER" id="PTHR22870">
    <property type="entry name" value="REGULATOR OF CHROMOSOME CONDENSATION"/>
    <property type="match status" value="1"/>
</dbReference>
<sequence length="1037" mass="113503">MYSSSNSRGVPAARSTGSAAGRTSSRGVESQRGRERLKCPQWQSPPRSSSHTSIRWHGHHHSGPRTFSSSPSPSHKARPLHSSSTASRKGKGGLGGLFNLPKGFTLGRSNAHKISKNTTKQKRKGAVRKCWKKFWAFKHTKDLLKAERSLEAQAHSASIEHEEVESGSSSSSFPVTAVLLFLRIPPSRVLHSKETSRVFNIVAFIRDISQSLAEAVPRSSSSPPLSVSDILLDVDIGAQVVGESYVRVGVSPGVLSGVKVHVRTHLKDHHGHQVRRATQLLEGLLNGLNGPLQSSPLVKWFDLHLRGNWGTAVLTSQRQPKLLEGFWPRLKWATCAGGSGASRPPAREMRQNGTEEECAQMEIPRPQKLGKQKRERQVDNGCEEERECTSPCGTFHLGVGSHHSCALLDDGQVRCWGLNDKGQLGADDRLSRGLELRTPRGNDSTVFPRVHLGRGPVTFSARQDFLSSVALGSEHGCALVDSSWPSTPGEDSIFSSQIEVRTGPFTVNSLYCWGRNDDQRLHRAFEQGNKAAGVGPLTPKSEIPGRGSERVSPLYGVAAFGAVTCAAWWGEVRAPRVSCFGPRNHVLTGPEGGKVWLEGQTEDGETIVSLSVGFSHACAVVRPRYYGGDNMMASGVDIPMFRVLKSQFVICFGNDEKGQLPNGMTQRPSGECLDLVTDVWASYAQFASGLDSYRIAPGCAASVYTKPNFSGDSEEGITSSGGIAMGRLKGHVANRVGSIRCSCQGASLFRDASGRGCCARTFVGMQGKYDLVQVPFQGKSIEVGYAPEEPQMCFEPSTAIDDCGNEGLSERHGILPSALKKMKHNAWAFSVADSCRLQLFQHSGYSGKFTGWLRLPTVPLGDILFTQVNSFQCGCDWEEFAPPVWQSVGLGDGFGCAIVYRPNTWLDFQRFPLEPIVKSKDTWVAYDRGGLVHCWGDNGVGQLGLGLWNRLDSRPEVQYVAGNEEKIAEFIRTWNLMNPMNPNGEYWAKRLFKEEGGSARYIWHSDRPVELDDFFSTMHIHQSQLTTLPMYVSGLHG</sequence>
<dbReference type="EMBL" id="CDMZ01002556">
    <property type="protein sequence ID" value="CEM42894.1"/>
    <property type="molecule type" value="Genomic_DNA"/>
</dbReference>
<proteinExistence type="predicted"/>
<feature type="region of interest" description="Disordered" evidence="3">
    <location>
        <begin position="1"/>
        <end position="94"/>
    </location>
</feature>
<feature type="compositionally biased region" description="Polar residues" evidence="3">
    <location>
        <begin position="41"/>
        <end position="53"/>
    </location>
</feature>
<feature type="compositionally biased region" description="Basic residues" evidence="3">
    <location>
        <begin position="54"/>
        <end position="63"/>
    </location>
</feature>
<feature type="compositionally biased region" description="Basic and acidic residues" evidence="3">
    <location>
        <begin position="29"/>
        <end position="38"/>
    </location>
</feature>
<evidence type="ECO:0000256" key="3">
    <source>
        <dbReference type="SAM" id="MobiDB-lite"/>
    </source>
</evidence>
<dbReference type="PROSITE" id="PS50012">
    <property type="entry name" value="RCC1_3"/>
    <property type="match status" value="1"/>
</dbReference>
<evidence type="ECO:0000313" key="4">
    <source>
        <dbReference type="EMBL" id="CEM42894.1"/>
    </source>
</evidence>
<evidence type="ECO:0000256" key="2">
    <source>
        <dbReference type="PROSITE-ProRule" id="PRU00235"/>
    </source>
</evidence>
<keyword evidence="1" id="KW-0677">Repeat</keyword>
<organism evidence="4">
    <name type="scientific">Chromera velia CCMP2878</name>
    <dbReference type="NCBI Taxonomy" id="1169474"/>
    <lineage>
        <taxon>Eukaryota</taxon>
        <taxon>Sar</taxon>
        <taxon>Alveolata</taxon>
        <taxon>Colpodellida</taxon>
        <taxon>Chromeraceae</taxon>
        <taxon>Chromera</taxon>
    </lineage>
</organism>
<name>A0A0G4HG39_9ALVE</name>
<dbReference type="InterPro" id="IPR051210">
    <property type="entry name" value="Ub_ligase/GEF_domain"/>
</dbReference>
<dbReference type="PANTHER" id="PTHR22870:SF408">
    <property type="entry name" value="OS09G0560450 PROTEIN"/>
    <property type="match status" value="1"/>
</dbReference>
<accession>A0A0G4HG39</accession>
<dbReference type="AlphaFoldDB" id="A0A0G4HG39"/>
<gene>
    <name evidence="4" type="ORF">Cvel_6678</name>
</gene>
<feature type="compositionally biased region" description="Polar residues" evidence="3">
    <location>
        <begin position="15"/>
        <end position="28"/>
    </location>
</feature>
<dbReference type="SUPFAM" id="SSF50985">
    <property type="entry name" value="RCC1/BLIP-II"/>
    <property type="match status" value="2"/>
</dbReference>
<dbReference type="Pfam" id="PF13540">
    <property type="entry name" value="RCC1_2"/>
    <property type="match status" value="1"/>
</dbReference>
<evidence type="ECO:0000256" key="1">
    <source>
        <dbReference type="ARBA" id="ARBA00022737"/>
    </source>
</evidence>
<protein>
    <submittedName>
        <fullName evidence="4">Uncharacterized protein</fullName>
    </submittedName>
</protein>
<dbReference type="Gene3D" id="2.130.10.30">
    <property type="entry name" value="Regulator of chromosome condensation 1/beta-lactamase-inhibitor protein II"/>
    <property type="match status" value="1"/>
</dbReference>
<feature type="repeat" description="RCC1" evidence="2">
    <location>
        <begin position="411"/>
        <end position="482"/>
    </location>
</feature>